<evidence type="ECO:0000256" key="1">
    <source>
        <dbReference type="ARBA" id="ARBA00001917"/>
    </source>
</evidence>
<reference evidence="7 8" key="1">
    <citation type="journal article" date="2020" name="ISME J.">
        <title>Uncovering the hidden diversity of litter-decomposition mechanisms in mushroom-forming fungi.</title>
        <authorList>
            <person name="Floudas D."/>
            <person name="Bentzer J."/>
            <person name="Ahren D."/>
            <person name="Johansson T."/>
            <person name="Persson P."/>
            <person name="Tunlid A."/>
        </authorList>
    </citation>
    <scope>NUCLEOTIDE SEQUENCE [LARGE SCALE GENOMIC DNA]</scope>
    <source>
        <strain evidence="7 8">CBS 175.51</strain>
    </source>
</reference>
<dbReference type="PANTHER" id="PTHR33798">
    <property type="entry name" value="FLAVOPROTEIN OXYGENASE"/>
    <property type="match status" value="1"/>
</dbReference>
<keyword evidence="2" id="KW-0285">Flavoprotein</keyword>
<dbReference type="OrthoDB" id="10250990at2759"/>
<evidence type="ECO:0000256" key="3">
    <source>
        <dbReference type="ARBA" id="ARBA00022643"/>
    </source>
</evidence>
<dbReference type="Proteomes" id="UP000541558">
    <property type="component" value="Unassembled WGS sequence"/>
</dbReference>
<accession>A0A8H5BPA5</accession>
<dbReference type="InterPro" id="IPR002563">
    <property type="entry name" value="Flavin_Rdtase-like_dom"/>
</dbReference>
<dbReference type="PANTHER" id="PTHR33798:SF5">
    <property type="entry name" value="FLAVIN REDUCTASE LIKE DOMAIN-CONTAINING PROTEIN"/>
    <property type="match status" value="1"/>
</dbReference>
<sequence>MSSNGRAFLALGRGLRSRCQAAPIRVRVQVCNHSTRSTPHLDGEHSPTLTPNHQPQDAAAKASHTVDDISELPLLDHTRRLTYTQSPNPAWKLGQKMAELAEEDARRKHWDMGTTSPRDAYKLMTSAIIPRPIAFVSTISNEGIPNLAPFSYFSMVSHNPPMVSISFSISRRRPKDTRENILSTREFTVNIISESFVEAANATSVESPATTDEWILSGLTPKPSLSVKPPLVHESSVSLECELYSFQDICAPRTSHITTTVVLGLIKHMHVRENVLDDTGEAVDPGKLQPVSRLGGVRYGRVTEAFELPRIDWDAMGGSYNGLLG</sequence>
<dbReference type="InterPro" id="IPR012349">
    <property type="entry name" value="Split_barrel_FMN-bd"/>
</dbReference>
<feature type="domain" description="Flavin reductase like" evidence="6">
    <location>
        <begin position="126"/>
        <end position="284"/>
    </location>
</feature>
<evidence type="ECO:0000256" key="5">
    <source>
        <dbReference type="SAM" id="MobiDB-lite"/>
    </source>
</evidence>
<dbReference type="Pfam" id="PF01613">
    <property type="entry name" value="Flavin_Reduct"/>
    <property type="match status" value="1"/>
</dbReference>
<dbReference type="Gene3D" id="2.30.110.10">
    <property type="entry name" value="Electron Transport, Fmn-binding Protein, Chain A"/>
    <property type="match status" value="1"/>
</dbReference>
<comment type="caution">
    <text evidence="7">The sequence shown here is derived from an EMBL/GenBank/DDBJ whole genome shotgun (WGS) entry which is preliminary data.</text>
</comment>
<comment type="cofactor">
    <cofactor evidence="1">
        <name>FMN</name>
        <dbReference type="ChEBI" id="CHEBI:58210"/>
    </cofactor>
</comment>
<evidence type="ECO:0000256" key="2">
    <source>
        <dbReference type="ARBA" id="ARBA00022630"/>
    </source>
</evidence>
<dbReference type="SMART" id="SM00903">
    <property type="entry name" value="Flavin_Reduct"/>
    <property type="match status" value="1"/>
</dbReference>
<evidence type="ECO:0000313" key="7">
    <source>
        <dbReference type="EMBL" id="KAF5326551.1"/>
    </source>
</evidence>
<comment type="similarity">
    <text evidence="4">Belongs to the flavoredoxin family.</text>
</comment>
<dbReference type="AlphaFoldDB" id="A0A8H5BPA5"/>
<dbReference type="GO" id="GO:0010181">
    <property type="term" value="F:FMN binding"/>
    <property type="evidence" value="ECO:0007669"/>
    <property type="project" value="InterPro"/>
</dbReference>
<name>A0A8H5BPA5_9AGAR</name>
<dbReference type="SUPFAM" id="SSF50475">
    <property type="entry name" value="FMN-binding split barrel"/>
    <property type="match status" value="1"/>
</dbReference>
<evidence type="ECO:0000256" key="4">
    <source>
        <dbReference type="ARBA" id="ARBA00038054"/>
    </source>
</evidence>
<evidence type="ECO:0000313" key="8">
    <source>
        <dbReference type="Proteomes" id="UP000541558"/>
    </source>
</evidence>
<feature type="region of interest" description="Disordered" evidence="5">
    <location>
        <begin position="35"/>
        <end position="56"/>
    </location>
</feature>
<keyword evidence="8" id="KW-1185">Reference proteome</keyword>
<evidence type="ECO:0000259" key="6">
    <source>
        <dbReference type="SMART" id="SM00903"/>
    </source>
</evidence>
<protein>
    <recommendedName>
        <fullName evidence="6">Flavin reductase like domain-containing protein</fullName>
    </recommendedName>
</protein>
<organism evidence="7 8">
    <name type="scientific">Ephemerocybe angulata</name>
    <dbReference type="NCBI Taxonomy" id="980116"/>
    <lineage>
        <taxon>Eukaryota</taxon>
        <taxon>Fungi</taxon>
        <taxon>Dikarya</taxon>
        <taxon>Basidiomycota</taxon>
        <taxon>Agaricomycotina</taxon>
        <taxon>Agaricomycetes</taxon>
        <taxon>Agaricomycetidae</taxon>
        <taxon>Agaricales</taxon>
        <taxon>Agaricineae</taxon>
        <taxon>Psathyrellaceae</taxon>
        <taxon>Ephemerocybe</taxon>
    </lineage>
</organism>
<dbReference type="EMBL" id="JAACJK010000163">
    <property type="protein sequence ID" value="KAF5326551.1"/>
    <property type="molecule type" value="Genomic_DNA"/>
</dbReference>
<gene>
    <name evidence="7" type="ORF">D9611_000232</name>
</gene>
<keyword evidence="3" id="KW-0288">FMN</keyword>
<proteinExistence type="inferred from homology"/>